<feature type="domain" description="RING-type" evidence="11">
    <location>
        <begin position="346"/>
        <end position="384"/>
    </location>
</feature>
<dbReference type="GO" id="GO:0005829">
    <property type="term" value="C:cytosol"/>
    <property type="evidence" value="ECO:0007669"/>
    <property type="project" value="TreeGrafter"/>
</dbReference>
<accession>A0A8J2LW65</accession>
<keyword evidence="6 10" id="KW-1133">Transmembrane helix</keyword>
<gene>
    <name evidence="13" type="ORF">CJOHNSTONI_LOCUS600</name>
</gene>
<dbReference type="GO" id="GO:0008270">
    <property type="term" value="F:zinc ion binding"/>
    <property type="evidence" value="ECO:0007669"/>
    <property type="project" value="UniProtKB-KW"/>
</dbReference>
<dbReference type="PANTHER" id="PTHR15067:SF5">
    <property type="entry name" value="E3 UBIQUITIN-PROTEIN LIGASE AMFR"/>
    <property type="match status" value="1"/>
</dbReference>
<feature type="region of interest" description="Disordered" evidence="9">
    <location>
        <begin position="516"/>
        <end position="540"/>
    </location>
</feature>
<dbReference type="InterPro" id="IPR003892">
    <property type="entry name" value="CUE"/>
</dbReference>
<dbReference type="PROSITE" id="PS50089">
    <property type="entry name" value="ZF_RING_2"/>
    <property type="match status" value="1"/>
</dbReference>
<protein>
    <submittedName>
        <fullName evidence="13">Uncharacterized protein</fullName>
    </submittedName>
</protein>
<dbReference type="GO" id="GO:0030968">
    <property type="term" value="P:endoplasmic reticulum unfolded protein response"/>
    <property type="evidence" value="ECO:0007669"/>
    <property type="project" value="TreeGrafter"/>
</dbReference>
<dbReference type="EMBL" id="CAKAEH010000156">
    <property type="protein sequence ID" value="CAG9530073.1"/>
    <property type="molecule type" value="Genomic_DNA"/>
</dbReference>
<dbReference type="CDD" id="cd16455">
    <property type="entry name" value="RING-H2_AMFR"/>
    <property type="match status" value="1"/>
</dbReference>
<dbReference type="GO" id="GO:0043130">
    <property type="term" value="F:ubiquitin binding"/>
    <property type="evidence" value="ECO:0007669"/>
    <property type="project" value="InterPro"/>
</dbReference>
<evidence type="ECO:0000256" key="7">
    <source>
        <dbReference type="ARBA" id="ARBA00023136"/>
    </source>
</evidence>
<evidence type="ECO:0000256" key="9">
    <source>
        <dbReference type="SAM" id="MobiDB-lite"/>
    </source>
</evidence>
<dbReference type="SUPFAM" id="SSF57850">
    <property type="entry name" value="RING/U-box"/>
    <property type="match status" value="1"/>
</dbReference>
<evidence type="ECO:0000256" key="10">
    <source>
        <dbReference type="SAM" id="Phobius"/>
    </source>
</evidence>
<feature type="transmembrane region" description="Helical" evidence="10">
    <location>
        <begin position="90"/>
        <end position="108"/>
    </location>
</feature>
<evidence type="ECO:0000256" key="5">
    <source>
        <dbReference type="ARBA" id="ARBA00022833"/>
    </source>
</evidence>
<comment type="subcellular location">
    <subcellularLocation>
        <location evidence="1">Membrane</location>
        <topology evidence="1">Multi-pass membrane protein</topology>
    </subcellularLocation>
</comment>
<dbReference type="InterPro" id="IPR013083">
    <property type="entry name" value="Znf_RING/FYVE/PHD"/>
</dbReference>
<dbReference type="OrthoDB" id="3824970at2759"/>
<dbReference type="GO" id="GO:0006511">
    <property type="term" value="P:ubiquitin-dependent protein catabolic process"/>
    <property type="evidence" value="ECO:0007669"/>
    <property type="project" value="TreeGrafter"/>
</dbReference>
<dbReference type="GO" id="GO:0070936">
    <property type="term" value="P:protein K48-linked ubiquitination"/>
    <property type="evidence" value="ECO:0007669"/>
    <property type="project" value="TreeGrafter"/>
</dbReference>
<keyword evidence="7 10" id="KW-0472">Membrane</keyword>
<dbReference type="PANTHER" id="PTHR15067">
    <property type="entry name" value="E3 UBIQUITIN-PROTEIN LIGASE RNF8"/>
    <property type="match status" value="1"/>
</dbReference>
<dbReference type="GO" id="GO:0005783">
    <property type="term" value="C:endoplasmic reticulum"/>
    <property type="evidence" value="ECO:0007669"/>
    <property type="project" value="TreeGrafter"/>
</dbReference>
<evidence type="ECO:0000313" key="14">
    <source>
        <dbReference type="Proteomes" id="UP000746747"/>
    </source>
</evidence>
<evidence type="ECO:0000256" key="1">
    <source>
        <dbReference type="ARBA" id="ARBA00004141"/>
    </source>
</evidence>
<evidence type="ECO:0000259" key="11">
    <source>
        <dbReference type="PROSITE" id="PS50089"/>
    </source>
</evidence>
<evidence type="ECO:0000256" key="8">
    <source>
        <dbReference type="PROSITE-ProRule" id="PRU00175"/>
    </source>
</evidence>
<keyword evidence="5" id="KW-0862">Zinc</keyword>
<evidence type="ECO:0000256" key="4">
    <source>
        <dbReference type="ARBA" id="ARBA00022771"/>
    </source>
</evidence>
<dbReference type="SMART" id="SM00546">
    <property type="entry name" value="CUE"/>
    <property type="match status" value="1"/>
</dbReference>
<evidence type="ECO:0000313" key="13">
    <source>
        <dbReference type="EMBL" id="CAG9530073.1"/>
    </source>
</evidence>
<dbReference type="CDD" id="cd14421">
    <property type="entry name" value="CUE_AMFR"/>
    <property type="match status" value="1"/>
</dbReference>
<keyword evidence="14" id="KW-1185">Reference proteome</keyword>
<evidence type="ECO:0000256" key="6">
    <source>
        <dbReference type="ARBA" id="ARBA00022989"/>
    </source>
</evidence>
<comment type="caution">
    <text evidence="13">The sequence shown here is derived from an EMBL/GenBank/DDBJ whole genome shotgun (WGS) entry which is preliminary data.</text>
</comment>
<dbReference type="PROSITE" id="PS51140">
    <property type="entry name" value="CUE"/>
    <property type="match status" value="1"/>
</dbReference>
<dbReference type="GO" id="GO:0061630">
    <property type="term" value="F:ubiquitin protein ligase activity"/>
    <property type="evidence" value="ECO:0007669"/>
    <property type="project" value="TreeGrafter"/>
</dbReference>
<sequence length="600" mass="68744">MPLIALDPFDGLLALARHTPIPTLNSYIIISLLLTIGSVFYAKLTFAKDEIESRLRGINETFRKTDPTGALMTSTHLQQFYYVLLHPTFGWVFINMFCAVLALIAKLATHATVGKLGAQESVLLRDRLCNFLLYKAVFLFGVLNSVVHEEVIAWVLWFALLASVAALQSIIAYKLKYLISSIPPRRILLRIMGLAILLLLISFAFVSFAFTAFRLFPISIALFILADAIKSLLRSIYVISKSALLLDNVSIYLSSINLTTLTYYLEFLHDLTIDCIDLLHYTHMLLYSQVVLSMACIVISMQLRSFYKSFVSRIERHIKYKRICKHIDMHYQKATRIELNNLKDWCAICWEQMDSARKLPCNHFFHEWCLRSWLEQDNSCPTCRLALPSSNNPAVTEGPRERSRAAIVQPFSHVFHFSGTRYARWLPSFSVELSHNVTPSFFQRNRFGNTANSQLNSLAEQVREMFPQLEMAAILEDLRESGSVQATVENILDSRFRQRNITLDSDEEPWNAADLLSSSNSSAESSGEYEETLAPSGSCFSSRPVEHRDIFLQRKEILIQRHRKKYIASYRGKDLRNIYGKDVPNTRDPYSFRQRGKHDS</sequence>
<feature type="transmembrane region" description="Helical" evidence="10">
    <location>
        <begin position="187"/>
        <end position="209"/>
    </location>
</feature>
<evidence type="ECO:0000256" key="3">
    <source>
        <dbReference type="ARBA" id="ARBA00022723"/>
    </source>
</evidence>
<dbReference type="Pfam" id="PF13639">
    <property type="entry name" value="zf-RING_2"/>
    <property type="match status" value="1"/>
</dbReference>
<dbReference type="GO" id="GO:0000151">
    <property type="term" value="C:ubiquitin ligase complex"/>
    <property type="evidence" value="ECO:0007669"/>
    <property type="project" value="TreeGrafter"/>
</dbReference>
<dbReference type="SMART" id="SM00184">
    <property type="entry name" value="RING"/>
    <property type="match status" value="1"/>
</dbReference>
<reference evidence="13" key="1">
    <citation type="submission" date="2021-09" db="EMBL/GenBank/DDBJ databases">
        <authorList>
            <consortium name="Pathogen Informatics"/>
        </authorList>
    </citation>
    <scope>NUCLEOTIDE SEQUENCE</scope>
</reference>
<dbReference type="InterPro" id="IPR001841">
    <property type="entry name" value="Znf_RING"/>
</dbReference>
<dbReference type="Gene3D" id="1.10.8.10">
    <property type="entry name" value="DNA helicase RuvA subunit, C-terminal domain"/>
    <property type="match status" value="1"/>
</dbReference>
<name>A0A8J2LW65_9BILA</name>
<dbReference type="GO" id="GO:0016020">
    <property type="term" value="C:membrane"/>
    <property type="evidence" value="ECO:0007669"/>
    <property type="project" value="UniProtKB-SubCell"/>
</dbReference>
<proteinExistence type="predicted"/>
<feature type="transmembrane region" description="Helical" evidence="10">
    <location>
        <begin position="152"/>
        <end position="175"/>
    </location>
</feature>
<dbReference type="Proteomes" id="UP000746747">
    <property type="component" value="Unassembled WGS sequence"/>
</dbReference>
<feature type="transmembrane region" description="Helical" evidence="10">
    <location>
        <begin position="27"/>
        <end position="46"/>
    </location>
</feature>
<evidence type="ECO:0000259" key="12">
    <source>
        <dbReference type="PROSITE" id="PS51140"/>
    </source>
</evidence>
<dbReference type="AlphaFoldDB" id="A0A8J2LW65"/>
<evidence type="ECO:0000256" key="2">
    <source>
        <dbReference type="ARBA" id="ARBA00022692"/>
    </source>
</evidence>
<keyword evidence="3" id="KW-0479">Metal-binding</keyword>
<dbReference type="Pfam" id="PF02845">
    <property type="entry name" value="CUE"/>
    <property type="match status" value="1"/>
</dbReference>
<keyword evidence="4 8" id="KW-0863">Zinc-finger</keyword>
<feature type="region of interest" description="Disordered" evidence="9">
    <location>
        <begin position="580"/>
        <end position="600"/>
    </location>
</feature>
<dbReference type="Gene3D" id="3.30.40.10">
    <property type="entry name" value="Zinc/RING finger domain, C3HC4 (zinc finger)"/>
    <property type="match status" value="1"/>
</dbReference>
<keyword evidence="2 10" id="KW-0812">Transmembrane</keyword>
<organism evidence="13 14">
    <name type="scientific">Cercopithifilaria johnstoni</name>
    <dbReference type="NCBI Taxonomy" id="2874296"/>
    <lineage>
        <taxon>Eukaryota</taxon>
        <taxon>Metazoa</taxon>
        <taxon>Ecdysozoa</taxon>
        <taxon>Nematoda</taxon>
        <taxon>Chromadorea</taxon>
        <taxon>Rhabditida</taxon>
        <taxon>Spirurina</taxon>
        <taxon>Spiruromorpha</taxon>
        <taxon>Filarioidea</taxon>
        <taxon>Onchocercidae</taxon>
        <taxon>Cercopithifilaria</taxon>
    </lineage>
</organism>
<feature type="compositionally biased region" description="Low complexity" evidence="9">
    <location>
        <begin position="517"/>
        <end position="526"/>
    </location>
</feature>
<feature type="domain" description="CUE" evidence="12">
    <location>
        <begin position="454"/>
        <end position="496"/>
    </location>
</feature>